<comment type="caution">
    <text evidence="2">The sequence shown here is derived from an EMBL/GenBank/DDBJ whole genome shotgun (WGS) entry which is preliminary data.</text>
</comment>
<keyword evidence="2" id="KW-0808">Transferase</keyword>
<dbReference type="Gene3D" id="1.20.58.310">
    <property type="entry name" value="Polyphosphate kinase N-terminal domain"/>
    <property type="match status" value="1"/>
</dbReference>
<dbReference type="GO" id="GO:0009358">
    <property type="term" value="C:polyphosphate kinase complex"/>
    <property type="evidence" value="ECO:0007669"/>
    <property type="project" value="InterPro"/>
</dbReference>
<dbReference type="GO" id="GO:0006799">
    <property type="term" value="P:polyphosphate biosynthetic process"/>
    <property type="evidence" value="ECO:0007669"/>
    <property type="project" value="InterPro"/>
</dbReference>
<reference evidence="2" key="2">
    <citation type="journal article" date="2021" name="PeerJ">
        <title>Extensive microbial diversity within the chicken gut microbiome revealed by metagenomics and culture.</title>
        <authorList>
            <person name="Gilroy R."/>
            <person name="Ravi A."/>
            <person name="Getino M."/>
            <person name="Pursley I."/>
            <person name="Horton D.L."/>
            <person name="Alikhan N.F."/>
            <person name="Baker D."/>
            <person name="Gharbi K."/>
            <person name="Hall N."/>
            <person name="Watson M."/>
            <person name="Adriaenssens E.M."/>
            <person name="Foster-Nyarko E."/>
            <person name="Jarju S."/>
            <person name="Secka A."/>
            <person name="Antonio M."/>
            <person name="Oren A."/>
            <person name="Chaudhuri R.R."/>
            <person name="La Ragione R."/>
            <person name="Hildebrand F."/>
            <person name="Pallen M.J."/>
        </authorList>
    </citation>
    <scope>NUCLEOTIDE SEQUENCE</scope>
    <source>
        <strain evidence="2">3924</strain>
    </source>
</reference>
<dbReference type="InterPro" id="IPR036832">
    <property type="entry name" value="PPK_N_dom_sf"/>
</dbReference>
<dbReference type="Pfam" id="PF13089">
    <property type="entry name" value="PP_kinase_N"/>
    <property type="match status" value="1"/>
</dbReference>
<accession>A0A940IDQ1</accession>
<sequence>MIRKQDNSKNYLPRDISWMYFNNRILLEAGRDDVPLLERLSFLGIYSNNLDEFFRVRVASQSRIAECKGKNVGREKKMAVKVIRKIHELNED</sequence>
<feature type="domain" description="Polyphosphate kinase N-terminal" evidence="1">
    <location>
        <begin position="11"/>
        <end position="88"/>
    </location>
</feature>
<dbReference type="PANTHER" id="PTHR30218">
    <property type="entry name" value="POLYPHOSPHATE KINASE"/>
    <property type="match status" value="1"/>
</dbReference>
<dbReference type="EMBL" id="JADIMV010000046">
    <property type="protein sequence ID" value="MBO8439513.1"/>
    <property type="molecule type" value="Genomic_DNA"/>
</dbReference>
<feature type="non-terminal residue" evidence="2">
    <location>
        <position position="92"/>
    </location>
</feature>
<dbReference type="PANTHER" id="PTHR30218:SF0">
    <property type="entry name" value="POLYPHOSPHATE KINASE"/>
    <property type="match status" value="1"/>
</dbReference>
<reference evidence="2" key="1">
    <citation type="submission" date="2020-10" db="EMBL/GenBank/DDBJ databases">
        <authorList>
            <person name="Gilroy R."/>
        </authorList>
    </citation>
    <scope>NUCLEOTIDE SEQUENCE</scope>
    <source>
        <strain evidence="2">3924</strain>
    </source>
</reference>
<evidence type="ECO:0000259" key="1">
    <source>
        <dbReference type="Pfam" id="PF13089"/>
    </source>
</evidence>
<gene>
    <name evidence="2" type="ORF">IAC51_02570</name>
</gene>
<evidence type="ECO:0000313" key="3">
    <source>
        <dbReference type="Proteomes" id="UP000712007"/>
    </source>
</evidence>
<proteinExistence type="predicted"/>
<dbReference type="AlphaFoldDB" id="A0A940IDQ1"/>
<dbReference type="GO" id="GO:0008976">
    <property type="term" value="F:polyphosphate kinase activity"/>
    <property type="evidence" value="ECO:0007669"/>
    <property type="project" value="InterPro"/>
</dbReference>
<dbReference type="Proteomes" id="UP000712007">
    <property type="component" value="Unassembled WGS sequence"/>
</dbReference>
<dbReference type="InterPro" id="IPR025198">
    <property type="entry name" value="PPK_N_dom"/>
</dbReference>
<organism evidence="2 3">
    <name type="scientific">Candidatus Aphodosoma intestinipullorum</name>
    <dbReference type="NCBI Taxonomy" id="2840674"/>
    <lineage>
        <taxon>Bacteria</taxon>
        <taxon>Pseudomonadati</taxon>
        <taxon>Bacteroidota</taxon>
        <taxon>Bacteroidia</taxon>
        <taxon>Bacteroidales</taxon>
        <taxon>Candidatus Aphodosoma</taxon>
    </lineage>
</organism>
<dbReference type="SUPFAM" id="SSF140356">
    <property type="entry name" value="PPK N-terminal domain-like"/>
    <property type="match status" value="1"/>
</dbReference>
<dbReference type="InterPro" id="IPR003414">
    <property type="entry name" value="PP_kinase"/>
</dbReference>
<protein>
    <submittedName>
        <fullName evidence="2">RNA degradosome polyphosphate kinase</fullName>
    </submittedName>
</protein>
<keyword evidence="2" id="KW-0418">Kinase</keyword>
<evidence type="ECO:0000313" key="2">
    <source>
        <dbReference type="EMBL" id="MBO8439513.1"/>
    </source>
</evidence>
<name>A0A940IDQ1_9BACT</name>